<organism evidence="2 3">
    <name type="scientific">Pontibacter qinzhouensis</name>
    <dbReference type="NCBI Taxonomy" id="2603253"/>
    <lineage>
        <taxon>Bacteria</taxon>
        <taxon>Pseudomonadati</taxon>
        <taxon>Bacteroidota</taxon>
        <taxon>Cytophagia</taxon>
        <taxon>Cytophagales</taxon>
        <taxon>Hymenobacteraceae</taxon>
        <taxon>Pontibacter</taxon>
    </lineage>
</organism>
<proteinExistence type="predicted"/>
<sequence length="89" mass="10372">MRLEAMEFIRRFSLHILPRGFVRIRHYGILSGTSKATAIPAIKEQLPEEKNRKVKRRELEEYNPLLCPCCRKETMVTLQVLPKRGPPQG</sequence>
<reference evidence="2 3" key="1">
    <citation type="submission" date="2019-08" db="EMBL/GenBank/DDBJ databases">
        <authorList>
            <person name="Shi S."/>
        </authorList>
    </citation>
    <scope>NUCLEOTIDE SEQUENCE [LARGE SCALE GENOMIC DNA]</scope>
    <source>
        <strain evidence="2 3">GY10130</strain>
    </source>
</reference>
<dbReference type="GO" id="GO:0004803">
    <property type="term" value="F:transposase activity"/>
    <property type="evidence" value="ECO:0007669"/>
    <property type="project" value="InterPro"/>
</dbReference>
<feature type="domain" description="Transposase IS801/IS1294" evidence="1">
    <location>
        <begin position="1"/>
        <end position="34"/>
    </location>
</feature>
<evidence type="ECO:0000313" key="2">
    <source>
        <dbReference type="EMBL" id="TXK20078.1"/>
    </source>
</evidence>
<dbReference type="InterPro" id="IPR007069">
    <property type="entry name" value="Transposase_32"/>
</dbReference>
<dbReference type="EMBL" id="VRTY01000200">
    <property type="protein sequence ID" value="TXK20078.1"/>
    <property type="molecule type" value="Genomic_DNA"/>
</dbReference>
<dbReference type="GO" id="GO:0006313">
    <property type="term" value="P:DNA transposition"/>
    <property type="evidence" value="ECO:0007669"/>
    <property type="project" value="InterPro"/>
</dbReference>
<dbReference type="Pfam" id="PF04986">
    <property type="entry name" value="Y2_Tnp"/>
    <property type="match status" value="1"/>
</dbReference>
<evidence type="ECO:0000259" key="1">
    <source>
        <dbReference type="Pfam" id="PF04986"/>
    </source>
</evidence>
<name>A0A5C8IGS3_9BACT</name>
<evidence type="ECO:0000313" key="3">
    <source>
        <dbReference type="Proteomes" id="UP000321926"/>
    </source>
</evidence>
<gene>
    <name evidence="2" type="ORF">FVR03_23985</name>
</gene>
<dbReference type="GO" id="GO:0003677">
    <property type="term" value="F:DNA binding"/>
    <property type="evidence" value="ECO:0007669"/>
    <property type="project" value="InterPro"/>
</dbReference>
<dbReference type="AlphaFoldDB" id="A0A5C8IGS3"/>
<feature type="non-terminal residue" evidence="2">
    <location>
        <position position="89"/>
    </location>
</feature>
<dbReference type="Proteomes" id="UP000321926">
    <property type="component" value="Unassembled WGS sequence"/>
</dbReference>
<comment type="caution">
    <text evidence="2">The sequence shown here is derived from an EMBL/GenBank/DDBJ whole genome shotgun (WGS) entry which is preliminary data.</text>
</comment>
<protein>
    <submittedName>
        <fullName evidence="2">IS91 family transposase</fullName>
    </submittedName>
</protein>
<accession>A0A5C8IGS3</accession>
<keyword evidence="3" id="KW-1185">Reference proteome</keyword>